<dbReference type="KEGG" id="gai:IMCC3135_02325"/>
<dbReference type="Gene3D" id="3.20.20.10">
    <property type="entry name" value="Alanine racemase"/>
    <property type="match status" value="1"/>
</dbReference>
<dbReference type="Pfam" id="PF01168">
    <property type="entry name" value="Ala_racemase_N"/>
    <property type="match status" value="1"/>
</dbReference>
<keyword evidence="5" id="KW-1185">Reference proteome</keyword>
<dbReference type="InterPro" id="IPR029066">
    <property type="entry name" value="PLP-binding_barrel"/>
</dbReference>
<comment type="similarity">
    <text evidence="1">Belongs to the DSD1 family.</text>
</comment>
<dbReference type="InterPro" id="IPR001608">
    <property type="entry name" value="Ala_racemase_N"/>
</dbReference>
<dbReference type="Proteomes" id="UP000250079">
    <property type="component" value="Chromosome"/>
</dbReference>
<proteinExistence type="inferred from homology"/>
<dbReference type="PANTHER" id="PTHR28004">
    <property type="entry name" value="ZGC:162816-RELATED"/>
    <property type="match status" value="1"/>
</dbReference>
<dbReference type="GO" id="GO:0043876">
    <property type="term" value="F:D-threonine aldolase activity"/>
    <property type="evidence" value="ECO:0007669"/>
    <property type="project" value="UniProtKB-EC"/>
</dbReference>
<protein>
    <submittedName>
        <fullName evidence="4">D-threonine aldolase</fullName>
        <ecNumber evidence="4">4.1.2.42</ecNumber>
    </submittedName>
</protein>
<dbReference type="AlphaFoldDB" id="A0A2Z2NHF3"/>
<dbReference type="EC" id="4.1.2.42" evidence="4"/>
<evidence type="ECO:0000256" key="1">
    <source>
        <dbReference type="ARBA" id="ARBA00005323"/>
    </source>
</evidence>
<dbReference type="OrthoDB" id="9772497at2"/>
<evidence type="ECO:0000313" key="4">
    <source>
        <dbReference type="EMBL" id="ASJ70579.1"/>
    </source>
</evidence>
<name>A0A2Z2NHF3_9GAMM</name>
<dbReference type="InterPro" id="IPR026956">
    <property type="entry name" value="D-ser_dehydrat-like_dom"/>
</dbReference>
<gene>
    <name evidence="4" type="ORF">IMCC3135_02325</name>
</gene>
<dbReference type="InterPro" id="IPR042208">
    <property type="entry name" value="D-ser_dehydrat-like_sf"/>
</dbReference>
<evidence type="ECO:0000259" key="3">
    <source>
        <dbReference type="SMART" id="SM01119"/>
    </source>
</evidence>
<dbReference type="EMBL" id="CP018632">
    <property type="protein sequence ID" value="ASJ70579.1"/>
    <property type="molecule type" value="Genomic_DNA"/>
</dbReference>
<dbReference type="GO" id="GO:0036088">
    <property type="term" value="P:D-serine catabolic process"/>
    <property type="evidence" value="ECO:0007669"/>
    <property type="project" value="TreeGrafter"/>
</dbReference>
<organism evidence="4 5">
    <name type="scientific">Granulosicoccus antarcticus IMCC3135</name>
    <dbReference type="NCBI Taxonomy" id="1192854"/>
    <lineage>
        <taxon>Bacteria</taxon>
        <taxon>Pseudomonadati</taxon>
        <taxon>Pseudomonadota</taxon>
        <taxon>Gammaproteobacteria</taxon>
        <taxon>Chromatiales</taxon>
        <taxon>Granulosicoccaceae</taxon>
        <taxon>Granulosicoccus</taxon>
    </lineage>
</organism>
<dbReference type="Pfam" id="PF14031">
    <property type="entry name" value="D-ser_dehydrat"/>
    <property type="match status" value="1"/>
</dbReference>
<dbReference type="InterPro" id="IPR051466">
    <property type="entry name" value="D-amino_acid_metab_enzyme"/>
</dbReference>
<dbReference type="RefSeq" id="WP_088916108.1">
    <property type="nucleotide sequence ID" value="NZ_CP018632.1"/>
</dbReference>
<reference evidence="4 5" key="1">
    <citation type="submission" date="2016-12" db="EMBL/GenBank/DDBJ databases">
        <authorList>
            <person name="Song W.-J."/>
            <person name="Kurnit D.M."/>
        </authorList>
    </citation>
    <scope>NUCLEOTIDE SEQUENCE [LARGE SCALE GENOMIC DNA]</scope>
    <source>
        <strain evidence="4 5">IMCC3135</strain>
    </source>
</reference>
<keyword evidence="2 4" id="KW-0456">Lyase</keyword>
<dbReference type="SUPFAM" id="SSF51419">
    <property type="entry name" value="PLP-binding barrel"/>
    <property type="match status" value="1"/>
</dbReference>
<dbReference type="SMART" id="SM01119">
    <property type="entry name" value="D-ser_dehydrat"/>
    <property type="match status" value="1"/>
</dbReference>
<evidence type="ECO:0000256" key="2">
    <source>
        <dbReference type="ARBA" id="ARBA00023239"/>
    </source>
</evidence>
<feature type="domain" description="D-serine dehydratase-like" evidence="3">
    <location>
        <begin position="243"/>
        <end position="335"/>
    </location>
</feature>
<dbReference type="PANTHER" id="PTHR28004:SF2">
    <property type="entry name" value="D-SERINE DEHYDRATASE"/>
    <property type="match status" value="1"/>
</dbReference>
<sequence>MKASKAETPAVLIELDIVERNLQRAQQMADGISLSLRPHIKTHKLPRFAQRQIELGARGITCQKLGEAEVMADAGLDDIFVSYNILGASKLKRLKALHDRIQIAVAADNNTVIDGYSAAFTDSNHKLSVLVEIDTGGGRCGVQSAKKAVKLAKRIKASEGLSFGGIMTYPPRGEISDVNASLSRAKAALLDAGLKVKCVSNGGTPDLRFAGDVTLATEHRCGTYIYNDRMQVSYGHCEISDCALSVLATVISCPAEGRAVIDAGTKALAADFCDAPGYGHVLEYPDALVQKLYEEHGVLDFSACESMPEVGDKIRIIPNHVCVVSNLFDSVHLVRNGLIEETVAVAARGCLV</sequence>
<accession>A0A2Z2NHF3</accession>
<dbReference type="CDD" id="cd06820">
    <property type="entry name" value="PLPDE_III_LS_D-TA_like"/>
    <property type="match status" value="1"/>
</dbReference>
<evidence type="ECO:0000313" key="5">
    <source>
        <dbReference type="Proteomes" id="UP000250079"/>
    </source>
</evidence>
<dbReference type="GO" id="GO:0008721">
    <property type="term" value="F:D-serine ammonia-lyase activity"/>
    <property type="evidence" value="ECO:0007669"/>
    <property type="project" value="TreeGrafter"/>
</dbReference>
<dbReference type="Gene3D" id="2.40.37.20">
    <property type="entry name" value="D-serine dehydratase-like domain"/>
    <property type="match status" value="1"/>
</dbReference>